<name>A0A7X0Y2S1_9LIST</name>
<organism evidence="1 2">
    <name type="scientific">Listeria grandensis</name>
    <dbReference type="NCBI Taxonomy" id="1494963"/>
    <lineage>
        <taxon>Bacteria</taxon>
        <taxon>Bacillati</taxon>
        <taxon>Bacillota</taxon>
        <taxon>Bacilli</taxon>
        <taxon>Bacillales</taxon>
        <taxon>Listeriaceae</taxon>
        <taxon>Listeria</taxon>
    </lineage>
</organism>
<dbReference type="AlphaFoldDB" id="A0A7X0Y2S1"/>
<dbReference type="EMBL" id="JAARWN010000003">
    <property type="protein sequence ID" value="MBC1935945.1"/>
    <property type="molecule type" value="Genomic_DNA"/>
</dbReference>
<dbReference type="Proteomes" id="UP000535908">
    <property type="component" value="Unassembled WGS sequence"/>
</dbReference>
<reference evidence="1 2" key="1">
    <citation type="submission" date="2020-03" db="EMBL/GenBank/DDBJ databases">
        <title>Soil Listeria distribution.</title>
        <authorList>
            <person name="Liao J."/>
            <person name="Wiedmann M."/>
        </authorList>
    </citation>
    <scope>NUCLEOTIDE SEQUENCE [LARGE SCALE GENOMIC DNA]</scope>
    <source>
        <strain evidence="1 2">FSL L7-0741</strain>
    </source>
</reference>
<dbReference type="RefSeq" id="WP_185525792.1">
    <property type="nucleotide sequence ID" value="NZ_JAARWN010000003.1"/>
</dbReference>
<accession>A0A7X0Y2S1</accession>
<sequence>MIIKELEKNDRISVETANTQNTNTISVYGKNIDNTSIDLDMAVRLKNIETSWTLYEVQRDQEYLIQEFSDETLAQLALYIAVSSYFNQEKPSTDVKKKLRAFETDLDAANNYLSTKIGHEYYSFFQNKTDCINLQQNDNGLYDIYYLTPSNSRITISEDRKLPNAFVVVYNYSVYLKQFMERIYPSLSAYELSSPQLDALKRIYLKK</sequence>
<comment type="caution">
    <text evidence="1">The sequence shown here is derived from an EMBL/GenBank/DDBJ whole genome shotgun (WGS) entry which is preliminary data.</text>
</comment>
<evidence type="ECO:0000313" key="1">
    <source>
        <dbReference type="EMBL" id="MBC1935945.1"/>
    </source>
</evidence>
<protein>
    <submittedName>
        <fullName evidence="1">Uncharacterized protein</fullName>
    </submittedName>
</protein>
<proteinExistence type="predicted"/>
<evidence type="ECO:0000313" key="2">
    <source>
        <dbReference type="Proteomes" id="UP000535908"/>
    </source>
</evidence>
<gene>
    <name evidence="1" type="ORF">HCA69_06160</name>
</gene>